<proteinExistence type="predicted"/>
<dbReference type="STRING" id="150374.A0A0M9VRU8"/>
<name>A0A0M9VRU8_ESCWE</name>
<organism evidence="2 3">
    <name type="scientific">Escovopsis weberi</name>
    <dbReference type="NCBI Taxonomy" id="150374"/>
    <lineage>
        <taxon>Eukaryota</taxon>
        <taxon>Fungi</taxon>
        <taxon>Dikarya</taxon>
        <taxon>Ascomycota</taxon>
        <taxon>Pezizomycotina</taxon>
        <taxon>Sordariomycetes</taxon>
        <taxon>Hypocreomycetidae</taxon>
        <taxon>Hypocreales</taxon>
        <taxon>Hypocreaceae</taxon>
        <taxon>Escovopsis</taxon>
    </lineage>
</organism>
<evidence type="ECO:0000313" key="3">
    <source>
        <dbReference type="Proteomes" id="UP000053831"/>
    </source>
</evidence>
<protein>
    <submittedName>
        <fullName evidence="2">Uncharacterized protein</fullName>
    </submittedName>
</protein>
<feature type="compositionally biased region" description="Acidic residues" evidence="1">
    <location>
        <begin position="73"/>
        <end position="111"/>
    </location>
</feature>
<dbReference type="OrthoDB" id="63267at2759"/>
<feature type="compositionally biased region" description="Polar residues" evidence="1">
    <location>
        <begin position="119"/>
        <end position="131"/>
    </location>
</feature>
<evidence type="ECO:0000313" key="2">
    <source>
        <dbReference type="EMBL" id="KOS16855.1"/>
    </source>
</evidence>
<comment type="caution">
    <text evidence="2">The sequence shown here is derived from an EMBL/GenBank/DDBJ whole genome shotgun (WGS) entry which is preliminary data.</text>
</comment>
<keyword evidence="3" id="KW-1185">Reference proteome</keyword>
<evidence type="ECO:0000256" key="1">
    <source>
        <dbReference type="SAM" id="MobiDB-lite"/>
    </source>
</evidence>
<reference evidence="2 3" key="1">
    <citation type="submission" date="2015-07" db="EMBL/GenBank/DDBJ databases">
        <title>The genome of the fungus Escovopsis weberi, a specialized disease agent of ant agriculture.</title>
        <authorList>
            <person name="de Man T.J."/>
            <person name="Stajich J.E."/>
            <person name="Kubicek C.P."/>
            <person name="Chenthamara K."/>
            <person name="Atanasova L."/>
            <person name="Druzhinina I.S."/>
            <person name="Birnbaum S."/>
            <person name="Barribeau S.M."/>
            <person name="Teiling C."/>
            <person name="Suen G."/>
            <person name="Currie C."/>
            <person name="Gerardo N.M."/>
        </authorList>
    </citation>
    <scope>NUCLEOTIDE SEQUENCE [LARGE SCALE GENOMIC DNA]</scope>
</reference>
<feature type="region of interest" description="Disordered" evidence="1">
    <location>
        <begin position="51"/>
        <end position="143"/>
    </location>
</feature>
<gene>
    <name evidence="2" type="ORF">ESCO_004897</name>
</gene>
<dbReference type="EMBL" id="LGSR01000029">
    <property type="protein sequence ID" value="KOS16855.1"/>
    <property type="molecule type" value="Genomic_DNA"/>
</dbReference>
<sequence>MLVDISVYDHTANGEEFLGRVKFEARKEKEAFANFQGFTYVDESALEDQMRFARNRDDEDMDDASPNGHRHDDDDDDERDDDDDDDDDDEEDDDEDGEGGEDEEGWDNLDDLELKKTNRMSGVVNSSSNDEQMVGGSNFELDA</sequence>
<dbReference type="Proteomes" id="UP000053831">
    <property type="component" value="Unassembled WGS sequence"/>
</dbReference>
<accession>A0A0M9VRU8</accession>
<dbReference type="AlphaFoldDB" id="A0A0M9VRU8"/>